<dbReference type="GO" id="GO:0005840">
    <property type="term" value="C:ribosome"/>
    <property type="evidence" value="ECO:0007669"/>
    <property type="project" value="UniProtKB-KW"/>
</dbReference>
<organism evidence="4">
    <name type="scientific">hydrothermal vent metagenome</name>
    <dbReference type="NCBI Taxonomy" id="652676"/>
    <lineage>
        <taxon>unclassified sequences</taxon>
        <taxon>metagenomes</taxon>
        <taxon>ecological metagenomes</taxon>
    </lineage>
</organism>
<dbReference type="Pfam" id="PF00573">
    <property type="entry name" value="Ribosomal_L4"/>
    <property type="match status" value="1"/>
</dbReference>
<dbReference type="GO" id="GO:0006412">
    <property type="term" value="P:translation"/>
    <property type="evidence" value="ECO:0007669"/>
    <property type="project" value="InterPro"/>
</dbReference>
<dbReference type="InterPro" id="IPR023574">
    <property type="entry name" value="Ribosomal_uL4_dom_sf"/>
</dbReference>
<dbReference type="InterPro" id="IPR013005">
    <property type="entry name" value="Ribosomal_uL4-like"/>
</dbReference>
<dbReference type="NCBIfam" id="TIGR03953">
    <property type="entry name" value="rplD_bact"/>
    <property type="match status" value="1"/>
</dbReference>
<accession>A0A3B1AL88</accession>
<dbReference type="HAMAP" id="MF_01328_B">
    <property type="entry name" value="Ribosomal_uL4_B"/>
    <property type="match status" value="1"/>
</dbReference>
<reference evidence="4" key="1">
    <citation type="submission" date="2018-06" db="EMBL/GenBank/DDBJ databases">
        <authorList>
            <person name="Zhirakovskaya E."/>
        </authorList>
    </citation>
    <scope>NUCLEOTIDE SEQUENCE</scope>
</reference>
<sequence>MKAEVITLDAKKAGNVDLVDSIYALPERADILQRVVVWQLAKRRAGTHKVQTRGEITGTTKRIGKQKGGGTARHGAGKVSQFRGGGRAFGPVVRSHGYGLPKKIRLLGLKTALSSKLANGNLIVIEDMELKASKTKDLKAKLSKLGLEKVLFIDGAEVNKNFLLAANNIPYVDVLPTQGANVYDILRAEKLVLTKAAVVSLMERLK</sequence>
<dbReference type="PANTHER" id="PTHR10746">
    <property type="entry name" value="50S RIBOSOMAL PROTEIN L4"/>
    <property type="match status" value="1"/>
</dbReference>
<evidence type="ECO:0000256" key="3">
    <source>
        <dbReference type="ARBA" id="ARBA00023274"/>
    </source>
</evidence>
<dbReference type="Gene3D" id="3.40.1370.10">
    <property type="match status" value="1"/>
</dbReference>
<dbReference type="AlphaFoldDB" id="A0A3B1AL88"/>
<name>A0A3B1AL88_9ZZZZ</name>
<evidence type="ECO:0000313" key="4">
    <source>
        <dbReference type="EMBL" id="VAX02471.1"/>
    </source>
</evidence>
<protein>
    <submittedName>
        <fullName evidence="4">LSU ribosomal protein L4p (L1e)</fullName>
    </submittedName>
</protein>
<dbReference type="InterPro" id="IPR002136">
    <property type="entry name" value="Ribosomal_uL4"/>
</dbReference>
<gene>
    <name evidence="4" type="ORF">MNBD_ALPHA03-1628</name>
</gene>
<dbReference type="GO" id="GO:1990904">
    <property type="term" value="C:ribonucleoprotein complex"/>
    <property type="evidence" value="ECO:0007669"/>
    <property type="project" value="UniProtKB-KW"/>
</dbReference>
<keyword evidence="3" id="KW-0687">Ribonucleoprotein</keyword>
<keyword evidence="2 4" id="KW-0689">Ribosomal protein</keyword>
<comment type="similarity">
    <text evidence="1">Belongs to the universal ribosomal protein uL4 family.</text>
</comment>
<evidence type="ECO:0000256" key="1">
    <source>
        <dbReference type="ARBA" id="ARBA00010528"/>
    </source>
</evidence>
<dbReference type="SUPFAM" id="SSF52166">
    <property type="entry name" value="Ribosomal protein L4"/>
    <property type="match status" value="1"/>
</dbReference>
<dbReference type="GO" id="GO:0003735">
    <property type="term" value="F:structural constituent of ribosome"/>
    <property type="evidence" value="ECO:0007669"/>
    <property type="project" value="InterPro"/>
</dbReference>
<proteinExistence type="inferred from homology"/>
<dbReference type="EMBL" id="UOFW01000012">
    <property type="protein sequence ID" value="VAX02471.1"/>
    <property type="molecule type" value="Genomic_DNA"/>
</dbReference>
<evidence type="ECO:0000256" key="2">
    <source>
        <dbReference type="ARBA" id="ARBA00022980"/>
    </source>
</evidence>
<dbReference type="PANTHER" id="PTHR10746:SF6">
    <property type="entry name" value="LARGE RIBOSOMAL SUBUNIT PROTEIN UL4M"/>
    <property type="match status" value="1"/>
</dbReference>